<name>A0A2S1B7N4_CAUVI</name>
<accession>A0A2S1B7N4</accession>
<evidence type="ECO:0000256" key="1">
    <source>
        <dbReference type="SAM" id="MobiDB-lite"/>
    </source>
</evidence>
<proteinExistence type="predicted"/>
<feature type="compositionally biased region" description="Polar residues" evidence="1">
    <location>
        <begin position="58"/>
        <end position="70"/>
    </location>
</feature>
<protein>
    <submittedName>
        <fullName evidence="2">Uncharacterized protein</fullName>
    </submittedName>
</protein>
<evidence type="ECO:0000313" key="2">
    <source>
        <dbReference type="EMBL" id="AWC68674.1"/>
    </source>
</evidence>
<sequence>MGGRLETVHAPRRTVGKSSPQRGRRPKAGGGSAAEPASSPSVGFADTSPAGGRIWSATHPSRTAARSDSGPSLAKPS</sequence>
<reference evidence="3" key="1">
    <citation type="submission" date="2017-09" db="EMBL/GenBank/DDBJ databases">
        <title>Genome evolution observed in wild isolates of Caulobacter crescentus.</title>
        <authorList>
            <person name="Ely B."/>
            <person name="Wilson K."/>
            <person name="Scott D."/>
        </authorList>
    </citation>
    <scope>NUCLEOTIDE SEQUENCE [LARGE SCALE GENOMIC DNA]</scope>
    <source>
        <strain evidence="3">CB13b1a</strain>
    </source>
</reference>
<dbReference type="Proteomes" id="UP000217311">
    <property type="component" value="Chromosome"/>
</dbReference>
<dbReference type="AlphaFoldDB" id="A0A2S1B7N4"/>
<dbReference type="EMBL" id="CP023315">
    <property type="protein sequence ID" value="AWC68674.1"/>
    <property type="molecule type" value="Genomic_DNA"/>
</dbReference>
<organism evidence="2 3">
    <name type="scientific">Caulobacter vibrioides</name>
    <name type="common">Caulobacter crescentus</name>
    <dbReference type="NCBI Taxonomy" id="155892"/>
    <lineage>
        <taxon>Bacteria</taxon>
        <taxon>Pseudomonadati</taxon>
        <taxon>Pseudomonadota</taxon>
        <taxon>Alphaproteobacteria</taxon>
        <taxon>Caulobacterales</taxon>
        <taxon>Caulobacteraceae</taxon>
        <taxon>Caulobacter</taxon>
    </lineage>
</organism>
<evidence type="ECO:0000313" key="3">
    <source>
        <dbReference type="Proteomes" id="UP000217311"/>
    </source>
</evidence>
<feature type="compositionally biased region" description="Low complexity" evidence="1">
    <location>
        <begin position="33"/>
        <end position="43"/>
    </location>
</feature>
<feature type="region of interest" description="Disordered" evidence="1">
    <location>
        <begin position="1"/>
        <end position="77"/>
    </location>
</feature>
<gene>
    <name evidence="2" type="ORF">CA606_20315</name>
</gene>